<protein>
    <recommendedName>
        <fullName evidence="3">RING-type domain-containing protein</fullName>
    </recommendedName>
</protein>
<keyword evidence="1" id="KW-0863">Zinc-finger</keyword>
<accession>A0A8T2R1I8</accession>
<dbReference type="GO" id="GO:0008270">
    <property type="term" value="F:zinc ion binding"/>
    <property type="evidence" value="ECO:0007669"/>
    <property type="project" value="UniProtKB-KW"/>
</dbReference>
<dbReference type="SMART" id="SM00184">
    <property type="entry name" value="RING"/>
    <property type="match status" value="1"/>
</dbReference>
<keyword evidence="5" id="KW-1185">Reference proteome</keyword>
<dbReference type="PROSITE" id="PS50089">
    <property type="entry name" value="ZF_RING_2"/>
    <property type="match status" value="1"/>
</dbReference>
<dbReference type="Proteomes" id="UP000825935">
    <property type="component" value="Chromosome 30"/>
</dbReference>
<evidence type="ECO:0000256" key="2">
    <source>
        <dbReference type="SAM" id="MobiDB-lite"/>
    </source>
</evidence>
<feature type="domain" description="RING-type" evidence="3">
    <location>
        <begin position="200"/>
        <end position="240"/>
    </location>
</feature>
<evidence type="ECO:0000313" key="4">
    <source>
        <dbReference type="EMBL" id="KAH7290242.1"/>
    </source>
</evidence>
<evidence type="ECO:0000313" key="5">
    <source>
        <dbReference type="Proteomes" id="UP000825935"/>
    </source>
</evidence>
<evidence type="ECO:0000256" key="1">
    <source>
        <dbReference type="PROSITE-ProRule" id="PRU00175"/>
    </source>
</evidence>
<dbReference type="InterPro" id="IPR013083">
    <property type="entry name" value="Znf_RING/FYVE/PHD"/>
</dbReference>
<gene>
    <name evidence="4" type="ORF">KP509_30G038100</name>
</gene>
<reference evidence="4" key="1">
    <citation type="submission" date="2021-08" db="EMBL/GenBank/DDBJ databases">
        <title>WGS assembly of Ceratopteris richardii.</title>
        <authorList>
            <person name="Marchant D.B."/>
            <person name="Chen G."/>
            <person name="Jenkins J."/>
            <person name="Shu S."/>
            <person name="Leebens-Mack J."/>
            <person name="Grimwood J."/>
            <person name="Schmutz J."/>
            <person name="Soltis P."/>
            <person name="Soltis D."/>
            <person name="Chen Z.-H."/>
        </authorList>
    </citation>
    <scope>NUCLEOTIDE SEQUENCE</scope>
    <source>
        <strain evidence="4">Whitten #5841</strain>
        <tissue evidence="4">Leaf</tissue>
    </source>
</reference>
<dbReference type="Pfam" id="PF13920">
    <property type="entry name" value="zf-C3HC4_3"/>
    <property type="match status" value="1"/>
</dbReference>
<name>A0A8T2R1I8_CERRI</name>
<comment type="caution">
    <text evidence="4">The sequence shown here is derived from an EMBL/GenBank/DDBJ whole genome shotgun (WGS) entry which is preliminary data.</text>
</comment>
<dbReference type="OrthoDB" id="1932262at2759"/>
<feature type="compositionally biased region" description="Low complexity" evidence="2">
    <location>
        <begin position="1"/>
        <end position="19"/>
    </location>
</feature>
<feature type="region of interest" description="Disordered" evidence="2">
    <location>
        <begin position="1"/>
        <end position="28"/>
    </location>
</feature>
<keyword evidence="1" id="KW-0479">Metal-binding</keyword>
<dbReference type="SUPFAM" id="SSF57850">
    <property type="entry name" value="RING/U-box"/>
    <property type="match status" value="1"/>
</dbReference>
<dbReference type="Gene3D" id="3.30.40.10">
    <property type="entry name" value="Zinc/RING finger domain, C3HC4 (zinc finger)"/>
    <property type="match status" value="1"/>
</dbReference>
<dbReference type="InterPro" id="IPR001841">
    <property type="entry name" value="Znf_RING"/>
</dbReference>
<organism evidence="4 5">
    <name type="scientific">Ceratopteris richardii</name>
    <name type="common">Triangle waterfern</name>
    <dbReference type="NCBI Taxonomy" id="49495"/>
    <lineage>
        <taxon>Eukaryota</taxon>
        <taxon>Viridiplantae</taxon>
        <taxon>Streptophyta</taxon>
        <taxon>Embryophyta</taxon>
        <taxon>Tracheophyta</taxon>
        <taxon>Polypodiopsida</taxon>
        <taxon>Polypodiidae</taxon>
        <taxon>Polypodiales</taxon>
        <taxon>Pteridineae</taxon>
        <taxon>Pteridaceae</taxon>
        <taxon>Parkerioideae</taxon>
        <taxon>Ceratopteris</taxon>
    </lineage>
</organism>
<dbReference type="EMBL" id="CM035435">
    <property type="protein sequence ID" value="KAH7290242.1"/>
    <property type="molecule type" value="Genomic_DNA"/>
</dbReference>
<keyword evidence="1" id="KW-0862">Zinc</keyword>
<sequence length="251" mass="28418">MSSSSSPSSPFSSSSGSPPAGESVLLTSSPSWEYPASRELVDEDDIADLERLCRKEFGLKLGHVRGRMFKHAQAQQSAFRRLCEDLRTTTDPLRRREIADGFVREAFESALVFASKTLITYRRMQDYCISKLQENTEELLEEVCNLHEKNEGLMEQVKQLEKAVQICELEKKKGADEMLVAFQNEKAALEACLREELLACQICMRNARNTVIMPCLHAQFCEECLEANKARNDRKCPTCRGPIRGMLPYIA</sequence>
<proteinExistence type="predicted"/>
<dbReference type="AlphaFoldDB" id="A0A8T2R1I8"/>
<evidence type="ECO:0000259" key="3">
    <source>
        <dbReference type="PROSITE" id="PS50089"/>
    </source>
</evidence>